<protein>
    <submittedName>
        <fullName evidence="2">Solitary outer membrane autotransporter beta-barrel domain</fullName>
    </submittedName>
</protein>
<keyword evidence="3" id="KW-1185">Reference proteome</keyword>
<accession>A0A6G7CQB7</accession>
<dbReference type="Proteomes" id="UP000503003">
    <property type="component" value="Chromosome 2"/>
</dbReference>
<dbReference type="InterPro" id="IPR021621">
    <property type="entry name" value="Omp_AT"/>
</dbReference>
<organism evidence="2 3">
    <name type="scientific">Vibrio ziniensis</name>
    <dbReference type="NCBI Taxonomy" id="2711221"/>
    <lineage>
        <taxon>Bacteria</taxon>
        <taxon>Pseudomonadati</taxon>
        <taxon>Pseudomonadota</taxon>
        <taxon>Gammaproteobacteria</taxon>
        <taxon>Vibrionales</taxon>
        <taxon>Vibrionaceae</taxon>
        <taxon>Vibrio</taxon>
    </lineage>
</organism>
<dbReference type="KEGG" id="vzi:G5S32_19990"/>
<gene>
    <name evidence="2" type="ORF">G5S32_19990</name>
</gene>
<proteinExistence type="predicted"/>
<evidence type="ECO:0000313" key="2">
    <source>
        <dbReference type="EMBL" id="QIH44236.1"/>
    </source>
</evidence>
<sequence>MVAYFHFPNQTLAKDLYSVLTKNLIQFSVYLLFFPITAYAKGYDFIETFLEQSFAYTVVLSDSDVFTVGIKDFNPNELFNTDNPDLGTEDSLANRKKYAISTLPMSFQLNNEEDRNKHQLFFRLSGLGTEEKVRWGDETVEDDFQQVIADFYTAYRYEYKFDDHWRITPGFGVHLMRYENTMDYNSATGKSYAPIFDGLLFNTTAWSNIYEPHLKLTYSKNENWGKWQYSAAGHYFYGYGWGEANEGEIGNSEGWYIVNSATIVYNIEQIGRSIQSVYSTVRRVDVGSDVSEPLGTSFYYEATVGWLMTPPFEISFVDNIGLGLTFNYGSAFKGGSLVLFFNQD</sequence>
<evidence type="ECO:0000259" key="1">
    <source>
        <dbReference type="Pfam" id="PF11557"/>
    </source>
</evidence>
<dbReference type="EMBL" id="CP049332">
    <property type="protein sequence ID" value="QIH44236.1"/>
    <property type="molecule type" value="Genomic_DNA"/>
</dbReference>
<dbReference type="Pfam" id="PF11557">
    <property type="entry name" value="Omp_AT"/>
    <property type="match status" value="1"/>
</dbReference>
<evidence type="ECO:0000313" key="3">
    <source>
        <dbReference type="Proteomes" id="UP000503003"/>
    </source>
</evidence>
<name>A0A6G7CQB7_9VIBR</name>
<reference evidence="2 3" key="1">
    <citation type="submission" date="2020-02" db="EMBL/GenBank/DDBJ databases">
        <title>A complete genome of a marine bacterium Vibrio sp. ZWAL4003 isolated from the mangrove sediment with the ability to degrade polysaccharides.</title>
        <authorList>
            <person name="Wu J."/>
            <person name="Qu W."/>
            <person name="Zeng R."/>
        </authorList>
    </citation>
    <scope>NUCLEOTIDE SEQUENCE [LARGE SCALE GENOMIC DNA]</scope>
    <source>
        <strain evidence="2 3">ZWAL4003</strain>
    </source>
</reference>
<feature type="domain" description="Solitary outer membrane autotransporter-like beta-barrel" evidence="1">
    <location>
        <begin position="21"/>
        <end position="343"/>
    </location>
</feature>
<dbReference type="AlphaFoldDB" id="A0A6G7CQB7"/>